<feature type="domain" description="HPr" evidence="6">
    <location>
        <begin position="1"/>
        <end position="88"/>
    </location>
</feature>
<dbReference type="PROSITE" id="PS00589">
    <property type="entry name" value="PTS_HPR_SER"/>
    <property type="match status" value="1"/>
</dbReference>
<dbReference type="CDD" id="cd00367">
    <property type="entry name" value="PTS-HPr_like"/>
    <property type="match status" value="1"/>
</dbReference>
<evidence type="ECO:0000313" key="8">
    <source>
        <dbReference type="Proteomes" id="UP000665020"/>
    </source>
</evidence>
<name>A0A8A7KP64_9FIRM</name>
<dbReference type="InterPro" id="IPR002114">
    <property type="entry name" value="PTS_HPr_Ser_P_site"/>
</dbReference>
<evidence type="ECO:0000256" key="5">
    <source>
        <dbReference type="ARBA" id="ARBA00022683"/>
    </source>
</evidence>
<dbReference type="InterPro" id="IPR050399">
    <property type="entry name" value="HPr"/>
</dbReference>
<dbReference type="EMBL" id="CP046640">
    <property type="protein sequence ID" value="QTL99844.1"/>
    <property type="molecule type" value="Genomic_DNA"/>
</dbReference>
<protein>
    <recommendedName>
        <fullName evidence="3">Phosphocarrier protein HPr</fullName>
    </recommendedName>
</protein>
<dbReference type="InterPro" id="IPR000032">
    <property type="entry name" value="HPr-like"/>
</dbReference>
<comment type="subcellular location">
    <subcellularLocation>
        <location evidence="2">Cytoplasm</location>
    </subcellularLocation>
</comment>
<dbReference type="AlphaFoldDB" id="A0A8A7KP64"/>
<dbReference type="InterPro" id="IPR035895">
    <property type="entry name" value="HPr-like_sf"/>
</dbReference>
<dbReference type="SUPFAM" id="SSF55594">
    <property type="entry name" value="HPr-like"/>
    <property type="match status" value="1"/>
</dbReference>
<organism evidence="7 8">
    <name type="scientific">Iocasia fonsfrigidae</name>
    <dbReference type="NCBI Taxonomy" id="2682810"/>
    <lineage>
        <taxon>Bacteria</taxon>
        <taxon>Bacillati</taxon>
        <taxon>Bacillota</taxon>
        <taxon>Clostridia</taxon>
        <taxon>Halanaerobiales</taxon>
        <taxon>Halanaerobiaceae</taxon>
        <taxon>Iocasia</taxon>
    </lineage>
</organism>
<proteinExistence type="predicted"/>
<keyword evidence="8" id="KW-1185">Reference proteome</keyword>
<reference evidence="7" key="1">
    <citation type="submission" date="2019-12" db="EMBL/GenBank/DDBJ databases">
        <authorList>
            <person name="zhang j."/>
            <person name="sun C.M."/>
        </authorList>
    </citation>
    <scope>NUCLEOTIDE SEQUENCE</scope>
    <source>
        <strain evidence="7">NS-1</strain>
    </source>
</reference>
<dbReference type="PANTHER" id="PTHR33705:SF2">
    <property type="entry name" value="PHOSPHOCARRIER PROTEIN NPR"/>
    <property type="match status" value="1"/>
</dbReference>
<dbReference type="PROSITE" id="PS00369">
    <property type="entry name" value="PTS_HPR_HIS"/>
    <property type="match status" value="1"/>
</dbReference>
<evidence type="ECO:0000256" key="3">
    <source>
        <dbReference type="ARBA" id="ARBA00020422"/>
    </source>
</evidence>
<gene>
    <name evidence="7" type="ORF">GM661_18725</name>
</gene>
<dbReference type="Gene3D" id="3.30.1340.10">
    <property type="entry name" value="HPr-like"/>
    <property type="match status" value="1"/>
</dbReference>
<dbReference type="GO" id="GO:0005737">
    <property type="term" value="C:cytoplasm"/>
    <property type="evidence" value="ECO:0007669"/>
    <property type="project" value="UniProtKB-SubCell"/>
</dbReference>
<keyword evidence="5" id="KW-0598">Phosphotransferase system</keyword>
<keyword evidence="4" id="KW-0963">Cytoplasm</keyword>
<dbReference type="RefSeq" id="WP_125987043.1">
    <property type="nucleotide sequence ID" value="NZ_CP046640.1"/>
</dbReference>
<dbReference type="KEGG" id="ifn:GM661_18725"/>
<dbReference type="InterPro" id="IPR001020">
    <property type="entry name" value="PTS_HPr_His_P_site"/>
</dbReference>
<evidence type="ECO:0000256" key="1">
    <source>
        <dbReference type="ARBA" id="ARBA00003681"/>
    </source>
</evidence>
<dbReference type="PRINTS" id="PR00107">
    <property type="entry name" value="PHOSPHOCPHPR"/>
</dbReference>
<accession>A0A8A7KP64</accession>
<dbReference type="GO" id="GO:0009401">
    <property type="term" value="P:phosphoenolpyruvate-dependent sugar phosphotransferase system"/>
    <property type="evidence" value="ECO:0007669"/>
    <property type="project" value="UniProtKB-KW"/>
</dbReference>
<sequence length="89" mass="9872">MLQDKIRIVNESGLHARPATLLTQKAANYKSEILIIYNDKEANAKSILSVMSLGVSCGKEITLKVEGEDEERALKELKEFFASGMGEEE</sequence>
<dbReference type="PROSITE" id="PS51350">
    <property type="entry name" value="PTS_HPR_DOM"/>
    <property type="match status" value="1"/>
</dbReference>
<evidence type="ECO:0000259" key="6">
    <source>
        <dbReference type="PROSITE" id="PS51350"/>
    </source>
</evidence>
<dbReference type="NCBIfam" id="TIGR01003">
    <property type="entry name" value="PTS_HPr_family"/>
    <property type="match status" value="1"/>
</dbReference>
<comment type="function">
    <text evidence="1">General (non sugar-specific) component of the phosphoenolpyruvate-dependent sugar phosphotransferase system (sugar PTS). This major carbohydrate active-transport system catalyzes the phosphorylation of incoming sugar substrates concomitantly with their translocation across the cell membrane. The phosphoryl group from phosphoenolpyruvate (PEP) is transferred to the phosphoryl carrier protein HPr by enzyme I. Phospho-HPr then transfers it to the PTS EIIA domain.</text>
</comment>
<evidence type="ECO:0000256" key="4">
    <source>
        <dbReference type="ARBA" id="ARBA00022490"/>
    </source>
</evidence>
<dbReference type="Proteomes" id="UP000665020">
    <property type="component" value="Chromosome"/>
</dbReference>
<evidence type="ECO:0000313" key="7">
    <source>
        <dbReference type="EMBL" id="QTL99844.1"/>
    </source>
</evidence>
<dbReference type="PANTHER" id="PTHR33705">
    <property type="entry name" value="PHOSPHOCARRIER PROTEIN HPR"/>
    <property type="match status" value="1"/>
</dbReference>
<evidence type="ECO:0000256" key="2">
    <source>
        <dbReference type="ARBA" id="ARBA00004496"/>
    </source>
</evidence>
<dbReference type="Pfam" id="PF00381">
    <property type="entry name" value="PTS-HPr"/>
    <property type="match status" value="1"/>
</dbReference>